<evidence type="ECO:0000259" key="3">
    <source>
        <dbReference type="Pfam" id="PF07250"/>
    </source>
</evidence>
<reference evidence="6" key="3">
    <citation type="journal article" date="2018" name="Mol. Plant Microbe Interact.">
        <title>Genome sequence resources for the wheat stripe rust pathogen (Puccinia striiformis f. sp. tritici) and the barley stripe rust pathogen (Puccinia striiformis f. sp. hordei).</title>
        <authorList>
            <person name="Xia C."/>
            <person name="Wang M."/>
            <person name="Yin C."/>
            <person name="Cornejo O.E."/>
            <person name="Hulbert S.H."/>
            <person name="Chen X."/>
        </authorList>
    </citation>
    <scope>NUCLEOTIDE SEQUENCE [LARGE SCALE GENOMIC DNA]</scope>
    <source>
        <strain evidence="6">93TX-2</strain>
    </source>
</reference>
<dbReference type="Gene3D" id="2.130.10.80">
    <property type="entry name" value="Galactose oxidase/kelch, beta-propeller"/>
    <property type="match status" value="1"/>
</dbReference>
<evidence type="ECO:0000313" key="6">
    <source>
        <dbReference type="Proteomes" id="UP000238274"/>
    </source>
</evidence>
<feature type="domain" description="Glyoxal oxidase N-terminal" evidence="3">
    <location>
        <begin position="148"/>
        <end position="261"/>
    </location>
</feature>
<keyword evidence="1 2" id="KW-0732">Signal</keyword>
<dbReference type="InterPro" id="IPR037293">
    <property type="entry name" value="Gal_Oxidase_central_sf"/>
</dbReference>
<dbReference type="Pfam" id="PF09118">
    <property type="entry name" value="GO-like_E_set"/>
    <property type="match status" value="1"/>
</dbReference>
<evidence type="ECO:0000256" key="2">
    <source>
        <dbReference type="SAM" id="SignalP"/>
    </source>
</evidence>
<protein>
    <recommendedName>
        <fullName evidence="7">Galactose oxidase-like Early set domain-containing protein</fullName>
    </recommendedName>
</protein>
<feature type="chain" id="PRO_5015609802" description="Galactose oxidase-like Early set domain-containing protein" evidence="2">
    <location>
        <begin position="20"/>
        <end position="701"/>
    </location>
</feature>
<reference evidence="5 6" key="1">
    <citation type="submission" date="2017-12" db="EMBL/GenBank/DDBJ databases">
        <title>Gene loss provides genomic basis for host adaptation in cereal stripe rust fungi.</title>
        <authorList>
            <person name="Xia C."/>
        </authorList>
    </citation>
    <scope>NUCLEOTIDE SEQUENCE [LARGE SCALE GENOMIC DNA]</scope>
    <source>
        <strain evidence="5 6">93TX-2</strain>
    </source>
</reference>
<dbReference type="InterPro" id="IPR014756">
    <property type="entry name" value="Ig_E-set"/>
</dbReference>
<reference evidence="6" key="2">
    <citation type="journal article" date="2018" name="BMC Genomics">
        <title>Genomic insights into host adaptation between the wheat stripe rust pathogen (Puccinia striiformis f. sp. tritici) and the barley stripe rust pathogen (Puccinia striiformis f. sp. hordei).</title>
        <authorList>
            <person name="Xia C."/>
            <person name="Wang M."/>
            <person name="Yin C."/>
            <person name="Cornejo O.E."/>
            <person name="Hulbert S.H."/>
            <person name="Chen X."/>
        </authorList>
    </citation>
    <scope>NUCLEOTIDE SEQUENCE [LARGE SCALE GENOMIC DNA]</scope>
    <source>
        <strain evidence="6">93TX-2</strain>
    </source>
</reference>
<dbReference type="Gene3D" id="2.60.40.10">
    <property type="entry name" value="Immunoglobulins"/>
    <property type="match status" value="1"/>
</dbReference>
<dbReference type="SUPFAM" id="SSF81296">
    <property type="entry name" value="E set domains"/>
    <property type="match status" value="1"/>
</dbReference>
<dbReference type="EMBL" id="PKSM01000030">
    <property type="protein sequence ID" value="POW20665.1"/>
    <property type="molecule type" value="Genomic_DNA"/>
</dbReference>
<dbReference type="Proteomes" id="UP000238274">
    <property type="component" value="Unassembled WGS sequence"/>
</dbReference>
<dbReference type="AlphaFoldDB" id="A0A2S4WFV0"/>
<dbReference type="OrthoDB" id="2019572at2759"/>
<feature type="domain" description="Glyoxal oxidase N-terminal" evidence="3">
    <location>
        <begin position="315"/>
        <end position="516"/>
    </location>
</feature>
<dbReference type="SUPFAM" id="SSF50965">
    <property type="entry name" value="Galactose oxidase, central domain"/>
    <property type="match status" value="1"/>
</dbReference>
<dbReference type="InterPro" id="IPR011043">
    <property type="entry name" value="Gal_Oxase/kelch_b-propeller"/>
</dbReference>
<evidence type="ECO:0000313" key="5">
    <source>
        <dbReference type="EMBL" id="POW20665.1"/>
    </source>
</evidence>
<comment type="caution">
    <text evidence="5">The sequence shown here is derived from an EMBL/GenBank/DDBJ whole genome shotgun (WGS) entry which is preliminary data.</text>
</comment>
<evidence type="ECO:0008006" key="7">
    <source>
        <dbReference type="Google" id="ProtNLM"/>
    </source>
</evidence>
<proteinExistence type="predicted"/>
<dbReference type="VEuPathDB" id="FungiDB:PSTT_16056"/>
<dbReference type="PANTHER" id="PTHR32208">
    <property type="entry name" value="SECRETED PROTEIN-RELATED"/>
    <property type="match status" value="1"/>
</dbReference>
<dbReference type="VEuPathDB" id="FungiDB:PSHT_03295"/>
<keyword evidence="6" id="KW-1185">Reference proteome</keyword>
<evidence type="ECO:0000259" key="4">
    <source>
        <dbReference type="Pfam" id="PF09118"/>
    </source>
</evidence>
<dbReference type="InterPro" id="IPR013783">
    <property type="entry name" value="Ig-like_fold"/>
</dbReference>
<feature type="signal peptide" evidence="2">
    <location>
        <begin position="1"/>
        <end position="19"/>
    </location>
</feature>
<sequence length="701" mass="76168">MIFLSSIIISLSLSRLISTQAIRSGKTPNTFEVVGHSGASAQMMFLGSPTKTYVVDKVENNELKLNGLPVWGTSYDTESNTATPMPINSNSFCAGGNVLGNGTWFVFQQFQLFVHLSHATAQTETTFLLAVSWGGLNVANNIDPYKNKDGGKSMRLLTPCNDNSCQWAESTPMTTRRWYPTLETLEDGSIIIIGGDDWGGYVNDKGQNNPTYEFFPSKGNVTGLNLLAISLPANLYPLTWLLPSGNLFINSNWNNAVLEYAHLTQNPVNSRILSLTKSISIVTVTNKYRIPVCYHPLPLSISKRSQPFFLLAFFHRIPNVPHSVRTYPGSAANAMLPLTPANNWTASIIFCGGTNLQPDQWKLDWNIAAYPADSSCVRITPDVDTNWRDDDPLPEGRSMGNFIFLPDGRLFLLNGIAKGTAGYGNTSWALGQSFGDAPIYEAAYFDPNAPQGSRWSRPSDLKPSSVARLYHSVAILLPDGSIQSSGSNPNADYVPPGTPGYPYYTEYKVERFYPDYYNKPRPKPTGLPTTISYGGNSFDLKLSKDDLNGSDALEQTKVVIIRPGFSTHAINMGQRYVQLRSTYDTNSDGSATLHVSQLPPNPAILAPGPAFIYVVVKGVPSIGVMVMVGNGQLGTQPTAPEPSLPGKIPSIVHKTETAAEMGAISSGKISAKKNNAPKSVSVSLDNALVVVGLAILVNWLH</sequence>
<dbReference type="InterPro" id="IPR015202">
    <property type="entry name" value="GO-like_E_set"/>
</dbReference>
<dbReference type="PANTHER" id="PTHR32208:SF96">
    <property type="entry name" value="GLYOXAL OXIDASE"/>
    <property type="match status" value="1"/>
</dbReference>
<dbReference type="CDD" id="cd02851">
    <property type="entry name" value="E_set_GO_C"/>
    <property type="match status" value="1"/>
</dbReference>
<gene>
    <name evidence="5" type="ORF">PSHT_03295</name>
</gene>
<accession>A0A2S4WFV0</accession>
<evidence type="ECO:0000256" key="1">
    <source>
        <dbReference type="ARBA" id="ARBA00022729"/>
    </source>
</evidence>
<dbReference type="InterPro" id="IPR009880">
    <property type="entry name" value="Glyoxal_oxidase_N"/>
</dbReference>
<feature type="domain" description="Galactose oxidase-like Early set" evidence="4">
    <location>
        <begin position="521"/>
        <end position="628"/>
    </location>
</feature>
<organism evidence="5 6">
    <name type="scientific">Puccinia striiformis</name>
    <dbReference type="NCBI Taxonomy" id="27350"/>
    <lineage>
        <taxon>Eukaryota</taxon>
        <taxon>Fungi</taxon>
        <taxon>Dikarya</taxon>
        <taxon>Basidiomycota</taxon>
        <taxon>Pucciniomycotina</taxon>
        <taxon>Pucciniomycetes</taxon>
        <taxon>Pucciniales</taxon>
        <taxon>Pucciniaceae</taxon>
        <taxon>Puccinia</taxon>
    </lineage>
</organism>
<dbReference type="Pfam" id="PF07250">
    <property type="entry name" value="Glyoxal_oxid_N"/>
    <property type="match status" value="2"/>
</dbReference>
<name>A0A2S4WFV0_9BASI</name>